<feature type="domain" description="Helicase ATP-binding" evidence="7">
    <location>
        <begin position="48"/>
        <end position="222"/>
    </location>
</feature>
<proteinExistence type="inferred from homology"/>
<evidence type="ECO:0000259" key="8">
    <source>
        <dbReference type="PROSITE" id="PS51194"/>
    </source>
</evidence>
<reference evidence="10" key="1">
    <citation type="submission" date="2023-10" db="EMBL/GenBank/DDBJ databases">
        <authorList>
            <person name="Chen Y."/>
            <person name="Shah S."/>
            <person name="Dougan E. K."/>
            <person name="Thang M."/>
            <person name="Chan C."/>
        </authorList>
    </citation>
    <scope>NUCLEOTIDE SEQUENCE [LARGE SCALE GENOMIC DNA]</scope>
</reference>
<dbReference type="InterPro" id="IPR027417">
    <property type="entry name" value="P-loop_NTPase"/>
</dbReference>
<feature type="domain" description="DEAD-box RNA helicase Q" evidence="9">
    <location>
        <begin position="17"/>
        <end position="45"/>
    </location>
</feature>
<dbReference type="CDD" id="cd18787">
    <property type="entry name" value="SF2_C_DEAD"/>
    <property type="match status" value="1"/>
</dbReference>
<organism evidence="10 11">
    <name type="scientific">Prorocentrum cordatum</name>
    <dbReference type="NCBI Taxonomy" id="2364126"/>
    <lineage>
        <taxon>Eukaryota</taxon>
        <taxon>Sar</taxon>
        <taxon>Alveolata</taxon>
        <taxon>Dinophyceae</taxon>
        <taxon>Prorocentrales</taxon>
        <taxon>Prorocentraceae</taxon>
        <taxon>Prorocentrum</taxon>
    </lineage>
</organism>
<keyword evidence="3 6" id="KW-0347">Helicase</keyword>
<keyword evidence="11" id="KW-1185">Reference proteome</keyword>
<keyword evidence="2 6" id="KW-0378">Hydrolase</keyword>
<evidence type="ECO:0000256" key="1">
    <source>
        <dbReference type="ARBA" id="ARBA00022741"/>
    </source>
</evidence>
<dbReference type="EMBL" id="CAUYUJ010021857">
    <property type="protein sequence ID" value="CAK0907449.1"/>
    <property type="molecule type" value="Genomic_DNA"/>
</dbReference>
<feature type="short sequence motif" description="Q motif" evidence="5">
    <location>
        <begin position="17"/>
        <end position="45"/>
    </location>
</feature>
<dbReference type="PROSITE" id="PS51194">
    <property type="entry name" value="HELICASE_CTER"/>
    <property type="match status" value="1"/>
</dbReference>
<evidence type="ECO:0000256" key="6">
    <source>
        <dbReference type="RuleBase" id="RU000492"/>
    </source>
</evidence>
<evidence type="ECO:0000313" key="11">
    <source>
        <dbReference type="Proteomes" id="UP001189429"/>
    </source>
</evidence>
<name>A0ABN9Y4J0_9DINO</name>
<sequence>MPRVKTSDVADAETQSCTFADLSLSEPLCRSLREMGCEHPSPVQLKTIPAATAGSDVIVQAKSGTGKTIAFCAVVLESIDASRSDATQAMILAPTREIAMQVADELSRLSWYFVPAVSVALFIGGVAVEEDEARIQQGLPHVAVGTPGRTLKLLREGQLATDLRVLVLDEADKLLDVKFRHDITAITELAWGPRLQFLALSATFPPPLIDAAEQLFVHVEKQRSTGGPVMRDLPQKVMLCTSAVKKGRDGRALAAGDRDALGTDEVLESAVLKGVVHFRYVVRGYHVRQKVPALLEILTTAAYQQAFVFCRDTDSAVQIAEMVSQAGVPAVASSGRMEQAWRTAAFTGLKRCEYRVLVCTDLLARGVDVDNVDVVVNLDLPTEKETYLHRVGRTARFGSIGWSVSLVFEGDEDEHLRYFQMQLGFGLAEYADRDTTLAAHAEQLGVADPLRDQGAQLQPPAVAANRAPVAPGFLNLAALEAGSPLQVLDDAGAVLQACRDAGVGTENDNQRVMALGQVVTVLQTDPSDDTVKCAVPSIGSVWFPLAALAPAADACGGGGAKAAAERQEAP</sequence>
<accession>A0ABN9Y4J0</accession>
<dbReference type="InterPro" id="IPR044742">
    <property type="entry name" value="DEAD/DEAH_RhlB"/>
</dbReference>
<evidence type="ECO:0000256" key="2">
    <source>
        <dbReference type="ARBA" id="ARBA00022801"/>
    </source>
</evidence>
<feature type="non-terminal residue" evidence="10">
    <location>
        <position position="570"/>
    </location>
</feature>
<dbReference type="InterPro" id="IPR011545">
    <property type="entry name" value="DEAD/DEAH_box_helicase_dom"/>
</dbReference>
<dbReference type="Gene3D" id="3.40.50.300">
    <property type="entry name" value="P-loop containing nucleotide triphosphate hydrolases"/>
    <property type="match status" value="2"/>
</dbReference>
<gene>
    <name evidence="10" type="ORF">PCOR1329_LOCUS82455</name>
</gene>
<comment type="similarity">
    <text evidence="6">Belongs to the DEAD box helicase family.</text>
</comment>
<dbReference type="PROSITE" id="PS51192">
    <property type="entry name" value="HELICASE_ATP_BIND_1"/>
    <property type="match status" value="1"/>
</dbReference>
<evidence type="ECO:0008006" key="12">
    <source>
        <dbReference type="Google" id="ProtNLM"/>
    </source>
</evidence>
<dbReference type="Proteomes" id="UP001189429">
    <property type="component" value="Unassembled WGS sequence"/>
</dbReference>
<protein>
    <recommendedName>
        <fullName evidence="12">RNA helicase</fullName>
    </recommendedName>
</protein>
<dbReference type="SMART" id="SM00490">
    <property type="entry name" value="HELICc"/>
    <property type="match status" value="1"/>
</dbReference>
<dbReference type="InterPro" id="IPR001650">
    <property type="entry name" value="Helicase_C-like"/>
</dbReference>
<dbReference type="SUPFAM" id="SSF52540">
    <property type="entry name" value="P-loop containing nucleoside triphosphate hydrolases"/>
    <property type="match status" value="1"/>
</dbReference>
<evidence type="ECO:0000313" key="10">
    <source>
        <dbReference type="EMBL" id="CAK0907449.1"/>
    </source>
</evidence>
<dbReference type="Pfam" id="PF00270">
    <property type="entry name" value="DEAD"/>
    <property type="match status" value="1"/>
</dbReference>
<dbReference type="SMART" id="SM00487">
    <property type="entry name" value="DEXDc"/>
    <property type="match status" value="1"/>
</dbReference>
<evidence type="ECO:0000256" key="4">
    <source>
        <dbReference type="ARBA" id="ARBA00022840"/>
    </source>
</evidence>
<dbReference type="InterPro" id="IPR014014">
    <property type="entry name" value="RNA_helicase_DEAD_Q_motif"/>
</dbReference>
<comment type="caution">
    <text evidence="10">The sequence shown here is derived from an EMBL/GenBank/DDBJ whole genome shotgun (WGS) entry which is preliminary data.</text>
</comment>
<dbReference type="Pfam" id="PF00271">
    <property type="entry name" value="Helicase_C"/>
    <property type="match status" value="1"/>
</dbReference>
<keyword evidence="4 6" id="KW-0067">ATP-binding</keyword>
<dbReference type="PROSITE" id="PS00039">
    <property type="entry name" value="DEAD_ATP_HELICASE"/>
    <property type="match status" value="1"/>
</dbReference>
<dbReference type="InterPro" id="IPR014001">
    <property type="entry name" value="Helicase_ATP-bd"/>
</dbReference>
<dbReference type="PANTHER" id="PTHR47959:SF1">
    <property type="entry name" value="ATP-DEPENDENT RNA HELICASE DBPA"/>
    <property type="match status" value="1"/>
</dbReference>
<feature type="domain" description="Helicase C-terminal" evidence="8">
    <location>
        <begin position="290"/>
        <end position="438"/>
    </location>
</feature>
<dbReference type="PROSITE" id="PS51195">
    <property type="entry name" value="Q_MOTIF"/>
    <property type="match status" value="1"/>
</dbReference>
<dbReference type="CDD" id="cd00268">
    <property type="entry name" value="DEADc"/>
    <property type="match status" value="1"/>
</dbReference>
<dbReference type="PANTHER" id="PTHR47959">
    <property type="entry name" value="ATP-DEPENDENT RNA HELICASE RHLE-RELATED"/>
    <property type="match status" value="1"/>
</dbReference>
<evidence type="ECO:0000259" key="9">
    <source>
        <dbReference type="PROSITE" id="PS51195"/>
    </source>
</evidence>
<evidence type="ECO:0000256" key="5">
    <source>
        <dbReference type="PROSITE-ProRule" id="PRU00552"/>
    </source>
</evidence>
<keyword evidence="1 6" id="KW-0547">Nucleotide-binding</keyword>
<evidence type="ECO:0000259" key="7">
    <source>
        <dbReference type="PROSITE" id="PS51192"/>
    </source>
</evidence>
<dbReference type="InterPro" id="IPR050079">
    <property type="entry name" value="DEAD_box_RNA_helicase"/>
</dbReference>
<evidence type="ECO:0000256" key="3">
    <source>
        <dbReference type="ARBA" id="ARBA00022806"/>
    </source>
</evidence>
<dbReference type="InterPro" id="IPR000629">
    <property type="entry name" value="RNA-helicase_DEAD-box_CS"/>
</dbReference>